<feature type="region of interest" description="Disordered" evidence="1">
    <location>
        <begin position="1"/>
        <end position="21"/>
    </location>
</feature>
<evidence type="ECO:0000313" key="3">
    <source>
        <dbReference type="Proteomes" id="UP000604001"/>
    </source>
</evidence>
<organism evidence="2 3">
    <name type="scientific">Nocardioides deserti</name>
    <dbReference type="NCBI Taxonomy" id="1588644"/>
    <lineage>
        <taxon>Bacteria</taxon>
        <taxon>Bacillati</taxon>
        <taxon>Actinomycetota</taxon>
        <taxon>Actinomycetes</taxon>
        <taxon>Propionibacteriales</taxon>
        <taxon>Nocardioidaceae</taxon>
        <taxon>Nocardioides</taxon>
    </lineage>
</organism>
<comment type="caution">
    <text evidence="2">The sequence shown here is derived from an EMBL/GenBank/DDBJ whole genome shotgun (WGS) entry which is preliminary data.</text>
</comment>
<evidence type="ECO:0000256" key="1">
    <source>
        <dbReference type="SAM" id="MobiDB-lite"/>
    </source>
</evidence>
<keyword evidence="3" id="KW-1185">Reference proteome</keyword>
<reference evidence="2 3" key="1">
    <citation type="submission" date="2020-08" db="EMBL/GenBank/DDBJ databases">
        <title>novel species in genus Nocardioides.</title>
        <authorList>
            <person name="Zhang G."/>
        </authorList>
    </citation>
    <scope>NUCLEOTIDE SEQUENCE [LARGE SCALE GENOMIC DNA]</scope>
    <source>
        <strain evidence="2 3">SC8A-24</strain>
    </source>
</reference>
<gene>
    <name evidence="2" type="ORF">H7344_04995</name>
</gene>
<sequence>MSACGDPKVSPEEGAEATTASRAVVEDAVRSLADVAEGVGLDLRPLSGGWSVCTAEPPSLEYSAGGSAKPPGTTTEAIAALTEALETEGWTVENAGTEPRPYAVLVRDDLRASLGESRRHPGEVDAGVGGPCVDTTNEQDALLGETYDVS</sequence>
<feature type="region of interest" description="Disordered" evidence="1">
    <location>
        <begin position="115"/>
        <end position="150"/>
    </location>
</feature>
<dbReference type="Proteomes" id="UP000604001">
    <property type="component" value="Unassembled WGS sequence"/>
</dbReference>
<protein>
    <submittedName>
        <fullName evidence="2">Uncharacterized protein</fullName>
    </submittedName>
</protein>
<accession>A0ABR6U6A8</accession>
<name>A0ABR6U6A8_9ACTN</name>
<dbReference type="RefSeq" id="WP_186344893.1">
    <property type="nucleotide sequence ID" value="NZ_BMMR01000002.1"/>
</dbReference>
<evidence type="ECO:0000313" key="2">
    <source>
        <dbReference type="EMBL" id="MBC2959648.1"/>
    </source>
</evidence>
<dbReference type="EMBL" id="JACMYC010000002">
    <property type="protein sequence ID" value="MBC2959648.1"/>
    <property type="molecule type" value="Genomic_DNA"/>
</dbReference>
<proteinExistence type="predicted"/>